<accession>A0A434AUS2</accession>
<evidence type="ECO:0000256" key="8">
    <source>
        <dbReference type="ARBA" id="ARBA00022490"/>
    </source>
</evidence>
<keyword evidence="7" id="KW-0004">4Fe-4S</keyword>
<feature type="domain" description="PAS" evidence="22">
    <location>
        <begin position="251"/>
        <end position="325"/>
    </location>
</feature>
<dbReference type="CDD" id="cd16917">
    <property type="entry name" value="HATPase_UhpB-NarQ-NarX-like"/>
    <property type="match status" value="1"/>
</dbReference>
<keyword evidence="13" id="KW-0418">Kinase</keyword>
<comment type="function">
    <text evidence="18">Member of the two-component regulatory system NreB/NreC involved in the control of dissimilatory nitrate/nitrite reduction in response to oxygen. NreB functions as a direct oxygen sensor histidine kinase which is autophosphorylated, in the absence of oxygen, probably at the conserved histidine residue, and transfers its phosphate group probably to a conserved aspartate residue of NreC. NreB/NreC activates the expression of the nitrate (narGHJI) and nitrite (nir) reductase operons, as well as the putative nitrate transporter gene narT.</text>
</comment>
<dbReference type="PROSITE" id="PS50885">
    <property type="entry name" value="HAMP"/>
    <property type="match status" value="1"/>
</dbReference>
<dbReference type="CDD" id="cd06225">
    <property type="entry name" value="HAMP"/>
    <property type="match status" value="1"/>
</dbReference>
<comment type="subcellular location">
    <subcellularLocation>
        <location evidence="4">Cytoplasm</location>
    </subcellularLocation>
    <subcellularLocation>
        <location evidence="3">Membrane</location>
    </subcellularLocation>
</comment>
<dbReference type="OrthoDB" id="9778366at2"/>
<keyword evidence="26" id="KW-1185">Reference proteome</keyword>
<dbReference type="SUPFAM" id="SSF158472">
    <property type="entry name" value="HAMP domain-like"/>
    <property type="match status" value="1"/>
</dbReference>
<evidence type="ECO:0000256" key="15">
    <source>
        <dbReference type="ARBA" id="ARBA00023004"/>
    </source>
</evidence>
<evidence type="ECO:0000313" key="25">
    <source>
        <dbReference type="EMBL" id="RUT78211.1"/>
    </source>
</evidence>
<dbReference type="CDD" id="cd00130">
    <property type="entry name" value="PAS"/>
    <property type="match status" value="1"/>
</dbReference>
<keyword evidence="20" id="KW-0472">Membrane</keyword>
<evidence type="ECO:0000256" key="6">
    <source>
        <dbReference type="ARBA" id="ARBA00017322"/>
    </source>
</evidence>
<evidence type="ECO:0000313" key="26">
    <source>
        <dbReference type="Proteomes" id="UP000282985"/>
    </source>
</evidence>
<proteinExistence type="predicted"/>
<evidence type="ECO:0000256" key="4">
    <source>
        <dbReference type="ARBA" id="ARBA00004496"/>
    </source>
</evidence>
<dbReference type="InterPro" id="IPR003594">
    <property type="entry name" value="HATPase_dom"/>
</dbReference>
<keyword evidence="10" id="KW-0808">Transferase</keyword>
<keyword evidence="11" id="KW-0479">Metal-binding</keyword>
<dbReference type="GO" id="GO:0051539">
    <property type="term" value="F:4 iron, 4 sulfur cluster binding"/>
    <property type="evidence" value="ECO:0007669"/>
    <property type="project" value="UniProtKB-KW"/>
</dbReference>
<evidence type="ECO:0000259" key="22">
    <source>
        <dbReference type="PROSITE" id="PS50112"/>
    </source>
</evidence>
<protein>
    <recommendedName>
        <fullName evidence="6">Oxygen sensor histidine kinase NreB</fullName>
        <ecNumber evidence="5">2.7.13.3</ecNumber>
    </recommendedName>
    <alternativeName>
        <fullName evidence="19">Nitrogen regulation protein B</fullName>
    </alternativeName>
</protein>
<dbReference type="SUPFAM" id="SSF55785">
    <property type="entry name" value="PYP-like sensor domain (PAS domain)"/>
    <property type="match status" value="1"/>
</dbReference>
<dbReference type="PROSITE" id="PS50109">
    <property type="entry name" value="HIS_KIN"/>
    <property type="match status" value="1"/>
</dbReference>
<keyword evidence="9" id="KW-0597">Phosphoprotein</keyword>
<dbReference type="Gene3D" id="1.20.5.1930">
    <property type="match status" value="1"/>
</dbReference>
<dbReference type="Pfam" id="PF07730">
    <property type="entry name" value="HisKA_3"/>
    <property type="match status" value="1"/>
</dbReference>
<dbReference type="RefSeq" id="WP_127343656.1">
    <property type="nucleotide sequence ID" value="NZ_RJJX01000010.1"/>
</dbReference>
<evidence type="ECO:0000256" key="13">
    <source>
        <dbReference type="ARBA" id="ARBA00022777"/>
    </source>
</evidence>
<dbReference type="GO" id="GO:0016020">
    <property type="term" value="C:membrane"/>
    <property type="evidence" value="ECO:0007669"/>
    <property type="project" value="UniProtKB-SubCell"/>
</dbReference>
<dbReference type="InterPro" id="IPR000014">
    <property type="entry name" value="PAS"/>
</dbReference>
<dbReference type="GO" id="GO:0046872">
    <property type="term" value="F:metal ion binding"/>
    <property type="evidence" value="ECO:0007669"/>
    <property type="project" value="UniProtKB-KW"/>
</dbReference>
<keyword evidence="20" id="KW-0812">Transmembrane</keyword>
<evidence type="ECO:0000256" key="3">
    <source>
        <dbReference type="ARBA" id="ARBA00004370"/>
    </source>
</evidence>
<dbReference type="Gene3D" id="3.30.565.10">
    <property type="entry name" value="Histidine kinase-like ATPase, C-terminal domain"/>
    <property type="match status" value="1"/>
</dbReference>
<keyword evidence="14" id="KW-0067">ATP-binding</keyword>
<keyword evidence="15" id="KW-0408">Iron</keyword>
<dbReference type="GO" id="GO:0005737">
    <property type="term" value="C:cytoplasm"/>
    <property type="evidence" value="ECO:0007669"/>
    <property type="project" value="UniProtKB-SubCell"/>
</dbReference>
<organism evidence="25 26">
    <name type="scientific">Ancylomarina longa</name>
    <dbReference type="NCBI Taxonomy" id="2487017"/>
    <lineage>
        <taxon>Bacteria</taxon>
        <taxon>Pseudomonadati</taxon>
        <taxon>Bacteroidota</taxon>
        <taxon>Bacteroidia</taxon>
        <taxon>Marinilabiliales</taxon>
        <taxon>Marinifilaceae</taxon>
        <taxon>Ancylomarina</taxon>
    </lineage>
</organism>
<evidence type="ECO:0000256" key="10">
    <source>
        <dbReference type="ARBA" id="ARBA00022679"/>
    </source>
</evidence>
<dbReference type="SMART" id="SM00086">
    <property type="entry name" value="PAC"/>
    <property type="match status" value="1"/>
</dbReference>
<evidence type="ECO:0000259" key="23">
    <source>
        <dbReference type="PROSITE" id="PS50113"/>
    </source>
</evidence>
<dbReference type="InterPro" id="IPR011712">
    <property type="entry name" value="Sig_transdc_His_kin_sub3_dim/P"/>
</dbReference>
<dbReference type="Gene3D" id="3.30.450.20">
    <property type="entry name" value="PAS domain"/>
    <property type="match status" value="1"/>
</dbReference>
<comment type="catalytic activity">
    <reaction evidence="1">
        <text>ATP + protein L-histidine = ADP + protein N-phospho-L-histidine.</text>
        <dbReference type="EC" id="2.7.13.3"/>
    </reaction>
</comment>
<feature type="transmembrane region" description="Helical" evidence="20">
    <location>
        <begin position="12"/>
        <end position="34"/>
    </location>
</feature>
<dbReference type="InterPro" id="IPR036890">
    <property type="entry name" value="HATPase_C_sf"/>
</dbReference>
<gene>
    <name evidence="25" type="ORF">DLK05_09030</name>
</gene>
<dbReference type="AlphaFoldDB" id="A0A434AUS2"/>
<comment type="caution">
    <text evidence="25">The sequence shown here is derived from an EMBL/GenBank/DDBJ whole genome shotgun (WGS) entry which is preliminary data.</text>
</comment>
<dbReference type="Pfam" id="PF13426">
    <property type="entry name" value="PAS_9"/>
    <property type="match status" value="1"/>
</dbReference>
<keyword evidence="16" id="KW-0902">Two-component regulatory system</keyword>
<dbReference type="PRINTS" id="PR00344">
    <property type="entry name" value="BCTRLSENSOR"/>
</dbReference>
<keyword evidence="17" id="KW-0411">Iron-sulfur</keyword>
<dbReference type="Gene3D" id="6.10.340.10">
    <property type="match status" value="1"/>
</dbReference>
<evidence type="ECO:0000256" key="1">
    <source>
        <dbReference type="ARBA" id="ARBA00000085"/>
    </source>
</evidence>
<keyword evidence="20" id="KW-1133">Transmembrane helix</keyword>
<name>A0A434AUS2_9BACT</name>
<dbReference type="PANTHER" id="PTHR24421:SF10">
    <property type="entry name" value="NITRATE_NITRITE SENSOR PROTEIN NARQ"/>
    <property type="match status" value="1"/>
</dbReference>
<dbReference type="PANTHER" id="PTHR24421">
    <property type="entry name" value="NITRATE/NITRITE SENSOR PROTEIN NARX-RELATED"/>
    <property type="match status" value="1"/>
</dbReference>
<keyword evidence="8" id="KW-0963">Cytoplasm</keyword>
<evidence type="ECO:0000256" key="12">
    <source>
        <dbReference type="ARBA" id="ARBA00022741"/>
    </source>
</evidence>
<evidence type="ECO:0000256" key="11">
    <source>
        <dbReference type="ARBA" id="ARBA00022723"/>
    </source>
</evidence>
<evidence type="ECO:0000256" key="19">
    <source>
        <dbReference type="ARBA" id="ARBA00030800"/>
    </source>
</evidence>
<dbReference type="Pfam" id="PF00672">
    <property type="entry name" value="HAMP"/>
    <property type="match status" value="1"/>
</dbReference>
<reference evidence="25 26" key="1">
    <citation type="submission" date="2018-11" db="EMBL/GenBank/DDBJ databases">
        <title>Parancylomarina longa gen. nov., sp. nov., isolated from sediments of southern Okinawa.</title>
        <authorList>
            <person name="Fu T."/>
        </authorList>
    </citation>
    <scope>NUCLEOTIDE SEQUENCE [LARGE SCALE GENOMIC DNA]</scope>
    <source>
        <strain evidence="25 26">T3-2 S1-C</strain>
    </source>
</reference>
<evidence type="ECO:0000256" key="18">
    <source>
        <dbReference type="ARBA" id="ARBA00024827"/>
    </source>
</evidence>
<dbReference type="PROSITE" id="PS50113">
    <property type="entry name" value="PAC"/>
    <property type="match status" value="1"/>
</dbReference>
<dbReference type="GO" id="GO:0005524">
    <property type="term" value="F:ATP binding"/>
    <property type="evidence" value="ECO:0007669"/>
    <property type="project" value="UniProtKB-KW"/>
</dbReference>
<dbReference type="GO" id="GO:0046983">
    <property type="term" value="F:protein dimerization activity"/>
    <property type="evidence" value="ECO:0007669"/>
    <property type="project" value="InterPro"/>
</dbReference>
<feature type="transmembrane region" description="Helical" evidence="20">
    <location>
        <begin position="176"/>
        <end position="197"/>
    </location>
</feature>
<dbReference type="InterPro" id="IPR003660">
    <property type="entry name" value="HAMP_dom"/>
</dbReference>
<dbReference type="SMART" id="SM00387">
    <property type="entry name" value="HATPase_c"/>
    <property type="match status" value="1"/>
</dbReference>
<dbReference type="InterPro" id="IPR005467">
    <property type="entry name" value="His_kinase_dom"/>
</dbReference>
<evidence type="ECO:0000256" key="5">
    <source>
        <dbReference type="ARBA" id="ARBA00012438"/>
    </source>
</evidence>
<evidence type="ECO:0000259" key="24">
    <source>
        <dbReference type="PROSITE" id="PS50885"/>
    </source>
</evidence>
<feature type="domain" description="Histidine kinase" evidence="21">
    <location>
        <begin position="505"/>
        <end position="597"/>
    </location>
</feature>
<dbReference type="GO" id="GO:0000155">
    <property type="term" value="F:phosphorelay sensor kinase activity"/>
    <property type="evidence" value="ECO:0007669"/>
    <property type="project" value="InterPro"/>
</dbReference>
<dbReference type="InterPro" id="IPR000700">
    <property type="entry name" value="PAS-assoc_C"/>
</dbReference>
<feature type="domain" description="PAC" evidence="23">
    <location>
        <begin position="326"/>
        <end position="379"/>
    </location>
</feature>
<dbReference type="InterPro" id="IPR035965">
    <property type="entry name" value="PAS-like_dom_sf"/>
</dbReference>
<evidence type="ECO:0000256" key="7">
    <source>
        <dbReference type="ARBA" id="ARBA00022485"/>
    </source>
</evidence>
<evidence type="ECO:0000256" key="14">
    <source>
        <dbReference type="ARBA" id="ARBA00022840"/>
    </source>
</evidence>
<dbReference type="NCBIfam" id="TIGR00229">
    <property type="entry name" value="sensory_box"/>
    <property type="match status" value="1"/>
</dbReference>
<dbReference type="EMBL" id="RJJX01000010">
    <property type="protein sequence ID" value="RUT78211.1"/>
    <property type="molecule type" value="Genomic_DNA"/>
</dbReference>
<comment type="cofactor">
    <cofactor evidence="2">
        <name>[4Fe-4S] cluster</name>
        <dbReference type="ChEBI" id="CHEBI:49883"/>
    </cofactor>
</comment>
<evidence type="ECO:0000259" key="21">
    <source>
        <dbReference type="PROSITE" id="PS50109"/>
    </source>
</evidence>
<dbReference type="InterPro" id="IPR001610">
    <property type="entry name" value="PAC"/>
</dbReference>
<evidence type="ECO:0000256" key="16">
    <source>
        <dbReference type="ARBA" id="ARBA00023012"/>
    </source>
</evidence>
<dbReference type="InterPro" id="IPR050482">
    <property type="entry name" value="Sensor_HK_TwoCompSys"/>
</dbReference>
<dbReference type="InterPro" id="IPR004358">
    <property type="entry name" value="Sig_transdc_His_kin-like_C"/>
</dbReference>
<evidence type="ECO:0000256" key="9">
    <source>
        <dbReference type="ARBA" id="ARBA00022553"/>
    </source>
</evidence>
<dbReference type="Pfam" id="PF02518">
    <property type="entry name" value="HATPase_c"/>
    <property type="match status" value="1"/>
</dbReference>
<dbReference type="SUPFAM" id="SSF55874">
    <property type="entry name" value="ATPase domain of HSP90 chaperone/DNA topoisomerase II/histidine kinase"/>
    <property type="match status" value="1"/>
</dbReference>
<sequence>MKKRIGNELFRFMITMLVLIAMIAMVGLICIQVLKGTSNKIVVEYLELNAIQKLKYSFHVMTDSAHDYILLKRPKDKQQFIQQSNRTFAYLQDLKVVLSSTHSKRMLIQFEKHLNGFRSSIDDIANDNLSRGELIDKADILIRRANHELDKLFGETKREINEYIHTNRVASRHTTISIFILALLLIISSSIWGTRFVKKIIKAIKLLVRSTIKAEAGDLSVRAENISDDEIGELAIYFNRMIESLDRTTVSRDYLDNVLKSMFDAVVVSDINGKILSLNQATLHLLDFQEMELIGQPINKIFYHDEDSPQNSKDPNCVKQALRGDRFSQQKYYRTKSGKPIPVLFSCSAFRDNLGNTKGIVFAAHDISEREKIRLELESSRKERLIAINEAQEEERMRIATEIHDGLGQMLTGISYSVDNYFMDQFENNDPIKNKLHLLHDQIDAAIQESRSIAYDLIPILLKDFGLIVAVNNLITQTNEQGGIKVRFDAFNYPNRLDEKLEKVLYRVIQEALNNILKHSKARMANIQIVKHEDMLSLSIEDDGLGFDLTKTKKKSSKGGIGLMSMKERVQAFNGNISIHSSPNNGVEILIEIPLNL</sequence>
<evidence type="ECO:0000256" key="17">
    <source>
        <dbReference type="ARBA" id="ARBA00023014"/>
    </source>
</evidence>
<dbReference type="PROSITE" id="PS50112">
    <property type="entry name" value="PAS"/>
    <property type="match status" value="1"/>
</dbReference>
<dbReference type="EC" id="2.7.13.3" evidence="5"/>
<evidence type="ECO:0000256" key="20">
    <source>
        <dbReference type="SAM" id="Phobius"/>
    </source>
</evidence>
<feature type="domain" description="HAMP" evidence="24">
    <location>
        <begin position="198"/>
        <end position="250"/>
    </location>
</feature>
<dbReference type="Proteomes" id="UP000282985">
    <property type="component" value="Unassembled WGS sequence"/>
</dbReference>
<keyword evidence="12" id="KW-0547">Nucleotide-binding</keyword>
<evidence type="ECO:0000256" key="2">
    <source>
        <dbReference type="ARBA" id="ARBA00001966"/>
    </source>
</evidence>
<dbReference type="SMART" id="SM00304">
    <property type="entry name" value="HAMP"/>
    <property type="match status" value="1"/>
</dbReference>
<dbReference type="SMART" id="SM00091">
    <property type="entry name" value="PAS"/>
    <property type="match status" value="1"/>
</dbReference>